<accession>A0A0F3QHM2</accession>
<organism evidence="1 2">
    <name type="scientific">Rickettsia bellii str. RML Mogi</name>
    <dbReference type="NCBI Taxonomy" id="1359194"/>
    <lineage>
        <taxon>Bacteria</taxon>
        <taxon>Pseudomonadati</taxon>
        <taxon>Pseudomonadota</taxon>
        <taxon>Alphaproteobacteria</taxon>
        <taxon>Rickettsiales</taxon>
        <taxon>Rickettsiaceae</taxon>
        <taxon>Rickettsieae</taxon>
        <taxon>Rickettsia</taxon>
        <taxon>belli group</taxon>
    </lineage>
</organism>
<evidence type="ECO:0000313" key="2">
    <source>
        <dbReference type="Proteomes" id="UP000033689"/>
    </source>
</evidence>
<evidence type="ECO:0000313" key="1">
    <source>
        <dbReference type="EMBL" id="KJV90944.1"/>
    </source>
</evidence>
<dbReference type="AlphaFoldDB" id="A0A0F3QHM2"/>
<dbReference type="Pfam" id="PF14390">
    <property type="entry name" value="DUF4420"/>
    <property type="match status" value="1"/>
</dbReference>
<dbReference type="EMBL" id="LAOJ01000004">
    <property type="protein sequence ID" value="KJV90944.1"/>
    <property type="molecule type" value="Genomic_DNA"/>
</dbReference>
<protein>
    <submittedName>
        <fullName evidence="1">Uncharacterized protein</fullName>
    </submittedName>
</protein>
<sequence>MSNYIKYIGEISNEELENQNVFYVQNDTGEHCIFIKNSESIVGVDKPAYGGRIKYKTNVKLNFEDNKKSIFCHIIICSDKTNDTIEKFKVMYEYLFKKITKPLNDFEIQKLMISLSELFEKPYLGSIDSTRKGIYGELLFILKSLEHNSNLISKYHSNFYSKHDLEIDYKNRIEIKTSISQNRIHTFSHDQIFR</sequence>
<reference evidence="1 2" key="1">
    <citation type="submission" date="2015-02" db="EMBL/GenBank/DDBJ databases">
        <title>Genome Sequencing of Rickettsiales.</title>
        <authorList>
            <person name="Daugherty S.C."/>
            <person name="Su Q."/>
            <person name="Abolude K."/>
            <person name="Beier-Sexton M."/>
            <person name="Carlyon J.A."/>
            <person name="Carter R."/>
            <person name="Day N.P."/>
            <person name="Dumler S.J."/>
            <person name="Dyachenko V."/>
            <person name="Godinez A."/>
            <person name="Kurtti T.J."/>
            <person name="Lichay M."/>
            <person name="Mullins K.E."/>
            <person name="Ott S."/>
            <person name="Pappas-Brown V."/>
            <person name="Paris D.H."/>
            <person name="Patel P."/>
            <person name="Richards A.L."/>
            <person name="Sadzewicz L."/>
            <person name="Sears K."/>
            <person name="Seidman D."/>
            <person name="Sengamalay N."/>
            <person name="Stenos J."/>
            <person name="Tallon L.J."/>
            <person name="Vincent G."/>
            <person name="Fraser C.M."/>
            <person name="Munderloh U."/>
            <person name="Dunning-Hotopp J.C."/>
        </authorList>
    </citation>
    <scope>NUCLEOTIDE SEQUENCE [LARGE SCALE GENOMIC DNA]</scope>
    <source>
        <strain evidence="1 2">RML Mogi</strain>
    </source>
</reference>
<comment type="caution">
    <text evidence="1">The sequence shown here is derived from an EMBL/GenBank/DDBJ whole genome shotgun (WGS) entry which is preliminary data.</text>
</comment>
<gene>
    <name evidence="1" type="ORF">RBEMOGI_1679</name>
</gene>
<dbReference type="PATRIC" id="fig|1359194.3.peg.1720"/>
<dbReference type="InterPro" id="IPR025534">
    <property type="entry name" value="DUF4420"/>
</dbReference>
<name>A0A0F3QHM2_RICBE</name>
<dbReference type="Proteomes" id="UP000033689">
    <property type="component" value="Unassembled WGS sequence"/>
</dbReference>
<proteinExistence type="predicted"/>